<dbReference type="Ensembl" id="ENSPMRT00000025000.1">
    <property type="protein sequence ID" value="ENSPMRP00000023554.1"/>
    <property type="gene ID" value="ENSPMRG00000015269.1"/>
</dbReference>
<dbReference type="AlphaFoldDB" id="A0A670JIZ6"/>
<evidence type="ECO:0000313" key="2">
    <source>
        <dbReference type="Proteomes" id="UP000472272"/>
    </source>
</evidence>
<evidence type="ECO:0000313" key="1">
    <source>
        <dbReference type="Ensembl" id="ENSPMRP00000023554.1"/>
    </source>
</evidence>
<reference evidence="1" key="2">
    <citation type="submission" date="2025-08" db="UniProtKB">
        <authorList>
            <consortium name="Ensembl"/>
        </authorList>
    </citation>
    <scope>IDENTIFICATION</scope>
</reference>
<protein>
    <submittedName>
        <fullName evidence="1">Uncharacterized protein</fullName>
    </submittedName>
</protein>
<keyword evidence="2" id="KW-1185">Reference proteome</keyword>
<name>A0A670JIZ6_PODMU</name>
<sequence>CGKAVASPQHYFELVTTKNVVSAATGAGAIFLLGKTIMAGIKSPPYNPEPLTLARESCNAPSTAVFTGPGLTLNNHLSICLSHLYPSSSWSSK</sequence>
<organism evidence="1 2">
    <name type="scientific">Podarcis muralis</name>
    <name type="common">Wall lizard</name>
    <name type="synonym">Lacerta muralis</name>
    <dbReference type="NCBI Taxonomy" id="64176"/>
    <lineage>
        <taxon>Eukaryota</taxon>
        <taxon>Metazoa</taxon>
        <taxon>Chordata</taxon>
        <taxon>Craniata</taxon>
        <taxon>Vertebrata</taxon>
        <taxon>Euteleostomi</taxon>
        <taxon>Lepidosauria</taxon>
        <taxon>Squamata</taxon>
        <taxon>Bifurcata</taxon>
        <taxon>Unidentata</taxon>
        <taxon>Episquamata</taxon>
        <taxon>Laterata</taxon>
        <taxon>Lacertibaenia</taxon>
        <taxon>Lacertidae</taxon>
        <taxon>Podarcis</taxon>
    </lineage>
</organism>
<reference evidence="1 2" key="1">
    <citation type="journal article" date="2019" name="Proc. Natl. Acad. Sci. U.S.A.">
        <title>Regulatory changes in pterin and carotenoid genes underlie balanced color polymorphisms in the wall lizard.</title>
        <authorList>
            <person name="Andrade P."/>
            <person name="Pinho C."/>
            <person name="Perez I de Lanuza G."/>
            <person name="Afonso S."/>
            <person name="Brejcha J."/>
            <person name="Rubin C.J."/>
            <person name="Wallerman O."/>
            <person name="Pereira P."/>
            <person name="Sabatino S.J."/>
            <person name="Bellati A."/>
            <person name="Pellitteri-Rosa D."/>
            <person name="Bosakova Z."/>
            <person name="Bunikis I."/>
            <person name="Carretero M.A."/>
            <person name="Feiner N."/>
            <person name="Marsik P."/>
            <person name="Pauperio F."/>
            <person name="Salvi D."/>
            <person name="Soler L."/>
            <person name="While G.M."/>
            <person name="Uller T."/>
            <person name="Font E."/>
            <person name="Andersson L."/>
            <person name="Carneiro M."/>
        </authorList>
    </citation>
    <scope>NUCLEOTIDE SEQUENCE</scope>
</reference>
<accession>A0A670JIZ6</accession>
<reference evidence="1" key="3">
    <citation type="submission" date="2025-09" db="UniProtKB">
        <authorList>
            <consortium name="Ensembl"/>
        </authorList>
    </citation>
    <scope>IDENTIFICATION</scope>
</reference>
<proteinExistence type="predicted"/>
<dbReference type="GeneTree" id="ENSGT00960000189982"/>
<dbReference type="Proteomes" id="UP000472272">
    <property type="component" value="Chromosome 6"/>
</dbReference>